<gene>
    <name evidence="1" type="ORF">AGR4C_Lc50119</name>
</gene>
<evidence type="ECO:0000313" key="1">
    <source>
        <dbReference type="EMBL" id="CUX57792.1"/>
    </source>
</evidence>
<proteinExistence type="predicted"/>
<protein>
    <submittedName>
        <fullName evidence="1">Uncharacterized protein</fullName>
    </submittedName>
</protein>
<reference evidence="1 2" key="1">
    <citation type="submission" date="2016-01" db="EMBL/GenBank/DDBJ databases">
        <authorList>
            <person name="Oliw E.H."/>
        </authorList>
    </citation>
    <scope>NUCLEOTIDE SEQUENCE [LARGE SCALE GENOMIC DNA]</scope>
    <source>
        <strain evidence="1 2">Kerr 14</strain>
    </source>
</reference>
<sequence>MMSRTFDADHLLSVLIEFYQQEEHFILHKEGKIYARIIVTEDEQGPIPFHGKFNICLTDIAVHLAERMSK</sequence>
<dbReference type="AlphaFoldDB" id="A0A1S7RV15"/>
<organism evidence="1 2">
    <name type="scientific">Agrobacterium tumefaciens str. Kerr 14</name>
    <dbReference type="NCBI Taxonomy" id="1183424"/>
    <lineage>
        <taxon>Bacteria</taxon>
        <taxon>Pseudomonadati</taxon>
        <taxon>Pseudomonadota</taxon>
        <taxon>Alphaproteobacteria</taxon>
        <taxon>Hyphomicrobiales</taxon>
        <taxon>Rhizobiaceae</taxon>
        <taxon>Rhizobium/Agrobacterium group</taxon>
        <taxon>Agrobacterium</taxon>
        <taxon>Agrobacterium tumefaciens complex</taxon>
    </lineage>
</organism>
<dbReference type="Proteomes" id="UP000191897">
    <property type="component" value="Unassembled WGS sequence"/>
</dbReference>
<dbReference type="EMBL" id="FBWC01000027">
    <property type="protein sequence ID" value="CUX57792.1"/>
    <property type="molecule type" value="Genomic_DNA"/>
</dbReference>
<accession>A0A1S7RV15</accession>
<evidence type="ECO:0000313" key="2">
    <source>
        <dbReference type="Proteomes" id="UP000191897"/>
    </source>
</evidence>
<name>A0A1S7RV15_AGRTU</name>